<evidence type="ECO:0000313" key="2">
    <source>
        <dbReference type="Proteomes" id="UP001472677"/>
    </source>
</evidence>
<reference evidence="1 2" key="1">
    <citation type="journal article" date="2024" name="G3 (Bethesda)">
        <title>Genome assembly of Hibiscus sabdariffa L. provides insights into metabolisms of medicinal natural products.</title>
        <authorList>
            <person name="Kim T."/>
        </authorList>
    </citation>
    <scope>NUCLEOTIDE SEQUENCE [LARGE SCALE GENOMIC DNA]</scope>
    <source>
        <strain evidence="1">TK-2024</strain>
        <tissue evidence="1">Old leaves</tissue>
    </source>
</reference>
<dbReference type="PANTHER" id="PTHR27000:SF642">
    <property type="entry name" value="INACTIVE LEUCINE-RICH REPEAT RECEPTOR KINASE XIAO-RELATED"/>
    <property type="match status" value="1"/>
</dbReference>
<accession>A0ABR2CBQ2</accession>
<dbReference type="Proteomes" id="UP001472677">
    <property type="component" value="Unassembled WGS sequence"/>
</dbReference>
<evidence type="ECO:0000313" key="1">
    <source>
        <dbReference type="EMBL" id="KAK8516691.1"/>
    </source>
</evidence>
<sequence>MVQSSIALSCKNLTILNLDNNNLDGQVPKSFKNLKALTVFSLSRTNFMNLSSILNILQHCKIVLFPSENFQGKKILNDLDFRFGSLKILSIVYCELKGSISLWLLDCNRLQFLDLSRNRLSGTIPSWFNEFKYPTWICQIIKSQVRYRKG</sequence>
<dbReference type="PANTHER" id="PTHR27000">
    <property type="entry name" value="LEUCINE-RICH REPEAT RECEPTOR-LIKE PROTEIN KINASE FAMILY PROTEIN-RELATED"/>
    <property type="match status" value="1"/>
</dbReference>
<protein>
    <submittedName>
        <fullName evidence="1">Uncharacterized protein</fullName>
    </submittedName>
</protein>
<proteinExistence type="predicted"/>
<dbReference type="SUPFAM" id="SSF52058">
    <property type="entry name" value="L domain-like"/>
    <property type="match status" value="1"/>
</dbReference>
<comment type="caution">
    <text evidence="1">The sequence shown here is derived from an EMBL/GenBank/DDBJ whole genome shotgun (WGS) entry which is preliminary data.</text>
</comment>
<keyword evidence="2" id="KW-1185">Reference proteome</keyword>
<dbReference type="InterPro" id="IPR001611">
    <property type="entry name" value="Leu-rich_rpt"/>
</dbReference>
<dbReference type="Pfam" id="PF00560">
    <property type="entry name" value="LRR_1"/>
    <property type="match status" value="2"/>
</dbReference>
<dbReference type="Gene3D" id="3.80.10.10">
    <property type="entry name" value="Ribonuclease Inhibitor"/>
    <property type="match status" value="1"/>
</dbReference>
<gene>
    <name evidence="1" type="ORF">V6N12_049412</name>
</gene>
<organism evidence="1 2">
    <name type="scientific">Hibiscus sabdariffa</name>
    <name type="common">roselle</name>
    <dbReference type="NCBI Taxonomy" id="183260"/>
    <lineage>
        <taxon>Eukaryota</taxon>
        <taxon>Viridiplantae</taxon>
        <taxon>Streptophyta</taxon>
        <taxon>Embryophyta</taxon>
        <taxon>Tracheophyta</taxon>
        <taxon>Spermatophyta</taxon>
        <taxon>Magnoliopsida</taxon>
        <taxon>eudicotyledons</taxon>
        <taxon>Gunneridae</taxon>
        <taxon>Pentapetalae</taxon>
        <taxon>rosids</taxon>
        <taxon>malvids</taxon>
        <taxon>Malvales</taxon>
        <taxon>Malvaceae</taxon>
        <taxon>Malvoideae</taxon>
        <taxon>Hibiscus</taxon>
    </lineage>
</organism>
<dbReference type="EMBL" id="JBBPBM010000057">
    <property type="protein sequence ID" value="KAK8516691.1"/>
    <property type="molecule type" value="Genomic_DNA"/>
</dbReference>
<dbReference type="InterPro" id="IPR032675">
    <property type="entry name" value="LRR_dom_sf"/>
</dbReference>
<name>A0ABR2CBQ2_9ROSI</name>